<sequence length="288" mass="30865">MTGQLVWLITGCSSGIGRDLTLEALKRGDKVIATARARSLAQLADLKGAGADVLELDVTAPLADLHAIAEAAVALHGRVDVLVNNAGYMAVGALEENTPEETLAQFNTNVFGALNVARAFLPYMRPRRTGTVIWLGSVAGWRAFAGCGLYCATKIVHRSIAETLDRELAPLGLRSVCVEPGYFRTAVFADGNRAPYVSRIEDYREVTAATDAIFQAQHGRQSGNPARLVAVLVDCVRGEGVAKGRELPGVLHLGSDSVRETRAVCEETLQRIDAWEDVFASTDFPEGT</sequence>
<dbReference type="EMBL" id="MU276162">
    <property type="protein sequence ID" value="KAI0040859.1"/>
    <property type="molecule type" value="Genomic_DNA"/>
</dbReference>
<accession>A0ACB8R9V1</accession>
<reference evidence="1" key="1">
    <citation type="submission" date="2021-02" db="EMBL/GenBank/DDBJ databases">
        <authorList>
            <consortium name="DOE Joint Genome Institute"/>
            <person name="Ahrendt S."/>
            <person name="Looney B.P."/>
            <person name="Miyauchi S."/>
            <person name="Morin E."/>
            <person name="Drula E."/>
            <person name="Courty P.E."/>
            <person name="Chicoki N."/>
            <person name="Fauchery L."/>
            <person name="Kohler A."/>
            <person name="Kuo A."/>
            <person name="Labutti K."/>
            <person name="Pangilinan J."/>
            <person name="Lipzen A."/>
            <person name="Riley R."/>
            <person name="Andreopoulos W."/>
            <person name="He G."/>
            <person name="Johnson J."/>
            <person name="Barry K.W."/>
            <person name="Grigoriev I.V."/>
            <person name="Nagy L."/>
            <person name="Hibbett D."/>
            <person name="Henrissat B."/>
            <person name="Matheny P.B."/>
            <person name="Labbe J."/>
            <person name="Martin F."/>
        </authorList>
    </citation>
    <scope>NUCLEOTIDE SEQUENCE</scope>
    <source>
        <strain evidence="1">FP105234-sp</strain>
    </source>
</reference>
<protein>
    <submittedName>
        <fullName evidence="1">Short chain dehydrogenase</fullName>
    </submittedName>
</protein>
<keyword evidence="2" id="KW-1185">Reference proteome</keyword>
<name>A0ACB8R9V1_9AGAM</name>
<evidence type="ECO:0000313" key="2">
    <source>
        <dbReference type="Proteomes" id="UP000814033"/>
    </source>
</evidence>
<evidence type="ECO:0000313" key="1">
    <source>
        <dbReference type="EMBL" id="KAI0040859.1"/>
    </source>
</evidence>
<dbReference type="Proteomes" id="UP000814033">
    <property type="component" value="Unassembled WGS sequence"/>
</dbReference>
<reference evidence="1" key="2">
    <citation type="journal article" date="2022" name="New Phytol.">
        <title>Evolutionary transition to the ectomycorrhizal habit in the genomes of a hyperdiverse lineage of mushroom-forming fungi.</title>
        <authorList>
            <person name="Looney B."/>
            <person name="Miyauchi S."/>
            <person name="Morin E."/>
            <person name="Drula E."/>
            <person name="Courty P.E."/>
            <person name="Kohler A."/>
            <person name="Kuo A."/>
            <person name="LaButti K."/>
            <person name="Pangilinan J."/>
            <person name="Lipzen A."/>
            <person name="Riley R."/>
            <person name="Andreopoulos W."/>
            <person name="He G."/>
            <person name="Johnson J."/>
            <person name="Nolan M."/>
            <person name="Tritt A."/>
            <person name="Barry K.W."/>
            <person name="Grigoriev I.V."/>
            <person name="Nagy L.G."/>
            <person name="Hibbett D."/>
            <person name="Henrissat B."/>
            <person name="Matheny P.B."/>
            <person name="Labbe J."/>
            <person name="Martin F.M."/>
        </authorList>
    </citation>
    <scope>NUCLEOTIDE SEQUENCE</scope>
    <source>
        <strain evidence="1">FP105234-sp</strain>
    </source>
</reference>
<proteinExistence type="predicted"/>
<comment type="caution">
    <text evidence="1">The sequence shown here is derived from an EMBL/GenBank/DDBJ whole genome shotgun (WGS) entry which is preliminary data.</text>
</comment>
<gene>
    <name evidence="1" type="ORF">FA95DRAFT_1576702</name>
</gene>
<organism evidence="1 2">
    <name type="scientific">Auriscalpium vulgare</name>
    <dbReference type="NCBI Taxonomy" id="40419"/>
    <lineage>
        <taxon>Eukaryota</taxon>
        <taxon>Fungi</taxon>
        <taxon>Dikarya</taxon>
        <taxon>Basidiomycota</taxon>
        <taxon>Agaricomycotina</taxon>
        <taxon>Agaricomycetes</taxon>
        <taxon>Russulales</taxon>
        <taxon>Auriscalpiaceae</taxon>
        <taxon>Auriscalpium</taxon>
    </lineage>
</organism>